<accession>A0A0A8YCR3</accession>
<dbReference type="AlphaFoldDB" id="A0A0A8YCR3"/>
<name>A0A0A8YCR3_ARUDO</name>
<protein>
    <submittedName>
        <fullName evidence="1">Uncharacterized protein</fullName>
    </submittedName>
</protein>
<evidence type="ECO:0000313" key="1">
    <source>
        <dbReference type="EMBL" id="JAD23325.1"/>
    </source>
</evidence>
<sequence length="30" mass="3483">MSETTQLTLLGPMCKVWPLDPHFFAFPLDF</sequence>
<dbReference type="EMBL" id="GBRH01274570">
    <property type="protein sequence ID" value="JAD23325.1"/>
    <property type="molecule type" value="Transcribed_RNA"/>
</dbReference>
<organism evidence="1">
    <name type="scientific">Arundo donax</name>
    <name type="common">Giant reed</name>
    <name type="synonym">Donax arundinaceus</name>
    <dbReference type="NCBI Taxonomy" id="35708"/>
    <lineage>
        <taxon>Eukaryota</taxon>
        <taxon>Viridiplantae</taxon>
        <taxon>Streptophyta</taxon>
        <taxon>Embryophyta</taxon>
        <taxon>Tracheophyta</taxon>
        <taxon>Spermatophyta</taxon>
        <taxon>Magnoliopsida</taxon>
        <taxon>Liliopsida</taxon>
        <taxon>Poales</taxon>
        <taxon>Poaceae</taxon>
        <taxon>PACMAD clade</taxon>
        <taxon>Arundinoideae</taxon>
        <taxon>Arundineae</taxon>
        <taxon>Arundo</taxon>
    </lineage>
</organism>
<reference evidence="1" key="2">
    <citation type="journal article" date="2015" name="Data Brief">
        <title>Shoot transcriptome of the giant reed, Arundo donax.</title>
        <authorList>
            <person name="Barrero R.A."/>
            <person name="Guerrero F.D."/>
            <person name="Moolhuijzen P."/>
            <person name="Goolsby J.A."/>
            <person name="Tidwell J."/>
            <person name="Bellgard S.E."/>
            <person name="Bellgard M.I."/>
        </authorList>
    </citation>
    <scope>NUCLEOTIDE SEQUENCE</scope>
    <source>
        <tissue evidence="1">Shoot tissue taken approximately 20 cm above the soil surface</tissue>
    </source>
</reference>
<proteinExistence type="predicted"/>
<reference evidence="1" key="1">
    <citation type="submission" date="2014-09" db="EMBL/GenBank/DDBJ databases">
        <authorList>
            <person name="Magalhaes I.L.F."/>
            <person name="Oliveira U."/>
            <person name="Santos F.R."/>
            <person name="Vidigal T.H.D.A."/>
            <person name="Brescovit A.D."/>
            <person name="Santos A.J."/>
        </authorList>
    </citation>
    <scope>NUCLEOTIDE SEQUENCE</scope>
    <source>
        <tissue evidence="1">Shoot tissue taken approximately 20 cm above the soil surface</tissue>
    </source>
</reference>